<dbReference type="EMBL" id="CP025096">
    <property type="protein sequence ID" value="AUD01839.1"/>
    <property type="molecule type" value="Genomic_DNA"/>
</dbReference>
<keyword evidence="2" id="KW-1185">Reference proteome</keyword>
<sequence length="102" mass="11438">MPLPWDGIDCRTTKQGVSKIQVFSQYGRWAGKVACQLAQKPRATLIESGSHGVEVYLLFGTEPVFAQRQTWFSKRKVCVNDSIKVTGVPTIRPKKAVDNSNW</sequence>
<evidence type="ECO:0000313" key="2">
    <source>
        <dbReference type="Proteomes" id="UP000232883"/>
    </source>
</evidence>
<organism evidence="1 2">
    <name type="scientific">Spirosoma pollinicola</name>
    <dbReference type="NCBI Taxonomy" id="2057025"/>
    <lineage>
        <taxon>Bacteria</taxon>
        <taxon>Pseudomonadati</taxon>
        <taxon>Bacteroidota</taxon>
        <taxon>Cytophagia</taxon>
        <taxon>Cytophagales</taxon>
        <taxon>Cytophagaceae</taxon>
        <taxon>Spirosoma</taxon>
    </lineage>
</organism>
<proteinExistence type="predicted"/>
<dbReference type="KEGG" id="spir:CWM47_08430"/>
<protein>
    <submittedName>
        <fullName evidence="1">Uncharacterized protein</fullName>
    </submittedName>
</protein>
<evidence type="ECO:0000313" key="1">
    <source>
        <dbReference type="EMBL" id="AUD01839.1"/>
    </source>
</evidence>
<name>A0A2K8YW65_9BACT</name>
<reference evidence="1 2" key="1">
    <citation type="submission" date="2017-11" db="EMBL/GenBank/DDBJ databases">
        <title>Taxonomic description and genome sequences of Spirosoma HA7 sp. nov., isolated from pollen microhabitat of Corylus avellana.</title>
        <authorList>
            <person name="Ambika Manirajan B."/>
            <person name="Suarez C."/>
            <person name="Ratering S."/>
            <person name="Geissler-Plaum R."/>
            <person name="Cardinale M."/>
            <person name="Sylvia S."/>
        </authorList>
    </citation>
    <scope>NUCLEOTIDE SEQUENCE [LARGE SCALE GENOMIC DNA]</scope>
    <source>
        <strain evidence="1 2">HA7</strain>
    </source>
</reference>
<dbReference type="Proteomes" id="UP000232883">
    <property type="component" value="Chromosome"/>
</dbReference>
<gene>
    <name evidence="1" type="ORF">CWM47_08430</name>
</gene>
<dbReference type="AlphaFoldDB" id="A0A2K8YW65"/>
<accession>A0A2K8YW65</accession>